<dbReference type="Gene3D" id="1.20.1070.10">
    <property type="entry name" value="Rhodopsin 7-helix transmembrane proteins"/>
    <property type="match status" value="2"/>
</dbReference>
<comment type="caution">
    <text evidence="7">The sequence shown here is derived from an EMBL/GenBank/DDBJ whole genome shotgun (WGS) entry which is preliminary data.</text>
</comment>
<dbReference type="OrthoDB" id="5967704at2759"/>
<dbReference type="InterPro" id="IPR000276">
    <property type="entry name" value="GPCR_Rhodpsn"/>
</dbReference>
<gene>
    <name evidence="7" type="ORF">MMEN_LOCUS22203</name>
</gene>
<feature type="transmembrane region" description="Helical" evidence="5">
    <location>
        <begin position="567"/>
        <end position="586"/>
    </location>
</feature>
<feature type="transmembrane region" description="Helical" evidence="5">
    <location>
        <begin position="935"/>
        <end position="959"/>
    </location>
</feature>
<dbReference type="EMBL" id="CAJRST010041110">
    <property type="protein sequence ID" value="CAG6022014.1"/>
    <property type="molecule type" value="Genomic_DNA"/>
</dbReference>
<dbReference type="GO" id="GO:0016020">
    <property type="term" value="C:membrane"/>
    <property type="evidence" value="ECO:0007669"/>
    <property type="project" value="UniProtKB-SubCell"/>
</dbReference>
<feature type="transmembrane region" description="Helical" evidence="5">
    <location>
        <begin position="194"/>
        <end position="217"/>
    </location>
</feature>
<feature type="transmembrane region" description="Helical" evidence="5">
    <location>
        <begin position="1127"/>
        <end position="1155"/>
    </location>
</feature>
<feature type="transmembrane region" description="Helical" evidence="5">
    <location>
        <begin position="971"/>
        <end position="989"/>
    </location>
</feature>
<reference evidence="7" key="1">
    <citation type="submission" date="2021-05" db="EMBL/GenBank/DDBJ databases">
        <authorList>
            <person name="Tigano A."/>
        </authorList>
    </citation>
    <scope>NUCLEOTIDE SEQUENCE</scope>
</reference>
<evidence type="ECO:0000313" key="7">
    <source>
        <dbReference type="EMBL" id="CAG6022014.1"/>
    </source>
</evidence>
<evidence type="ECO:0000256" key="1">
    <source>
        <dbReference type="ARBA" id="ARBA00004370"/>
    </source>
</evidence>
<feature type="transmembrane region" description="Helical" evidence="5">
    <location>
        <begin position="598"/>
        <end position="616"/>
    </location>
</feature>
<dbReference type="AlphaFoldDB" id="A0A8S4C0Z0"/>
<feature type="transmembrane region" description="Helical" evidence="5">
    <location>
        <begin position="1161"/>
        <end position="1180"/>
    </location>
</feature>
<dbReference type="Proteomes" id="UP000677803">
    <property type="component" value="Unassembled WGS sequence"/>
</dbReference>
<evidence type="ECO:0000256" key="2">
    <source>
        <dbReference type="ARBA" id="ARBA00022692"/>
    </source>
</evidence>
<dbReference type="InterPro" id="IPR052921">
    <property type="entry name" value="GPCR1_Superfamily_Member"/>
</dbReference>
<feature type="transmembrane region" description="Helical" evidence="5">
    <location>
        <begin position="58"/>
        <end position="82"/>
    </location>
</feature>
<feature type="transmembrane region" description="Helical" evidence="5">
    <location>
        <begin position="1083"/>
        <end position="1106"/>
    </location>
</feature>
<keyword evidence="2 5" id="KW-0812">Transmembrane</keyword>
<feature type="transmembrane region" description="Helical" evidence="5">
    <location>
        <begin position="22"/>
        <end position="46"/>
    </location>
</feature>
<keyword evidence="4 5" id="KW-0472">Membrane</keyword>
<dbReference type="PANTHER" id="PTHR26451">
    <property type="entry name" value="G_PROTEIN_RECEP_F1_2 DOMAIN-CONTAINING PROTEIN"/>
    <property type="match status" value="1"/>
</dbReference>
<feature type="transmembrane region" description="Helical" evidence="5">
    <location>
        <begin position="137"/>
        <end position="158"/>
    </location>
</feature>
<feature type="transmembrane region" description="Helical" evidence="5">
    <location>
        <begin position="825"/>
        <end position="846"/>
    </location>
</feature>
<proteinExistence type="predicted"/>
<dbReference type="GO" id="GO:0004984">
    <property type="term" value="F:olfactory receptor activity"/>
    <property type="evidence" value="ECO:0007669"/>
    <property type="project" value="TreeGrafter"/>
</dbReference>
<protein>
    <submittedName>
        <fullName evidence="7">(Atlantic silverside) hypothetical protein</fullName>
    </submittedName>
</protein>
<evidence type="ECO:0000256" key="4">
    <source>
        <dbReference type="ARBA" id="ARBA00023136"/>
    </source>
</evidence>
<evidence type="ECO:0000256" key="5">
    <source>
        <dbReference type="SAM" id="Phobius"/>
    </source>
</evidence>
<feature type="transmembrane region" description="Helical" evidence="5">
    <location>
        <begin position="343"/>
        <end position="360"/>
    </location>
</feature>
<dbReference type="GO" id="GO:0004930">
    <property type="term" value="F:G protein-coupled receptor activity"/>
    <property type="evidence" value="ECO:0007669"/>
    <property type="project" value="InterPro"/>
</dbReference>
<name>A0A8S4C0Z0_9TELE</name>
<feature type="transmembrane region" description="Helical" evidence="5">
    <location>
        <begin position="435"/>
        <end position="459"/>
    </location>
</feature>
<evidence type="ECO:0000313" key="8">
    <source>
        <dbReference type="Proteomes" id="UP000677803"/>
    </source>
</evidence>
<organism evidence="7 8">
    <name type="scientific">Menidia menidia</name>
    <name type="common">Atlantic silverside</name>
    <dbReference type="NCBI Taxonomy" id="238744"/>
    <lineage>
        <taxon>Eukaryota</taxon>
        <taxon>Metazoa</taxon>
        <taxon>Chordata</taxon>
        <taxon>Craniata</taxon>
        <taxon>Vertebrata</taxon>
        <taxon>Euteleostomi</taxon>
        <taxon>Actinopterygii</taxon>
        <taxon>Neopterygii</taxon>
        <taxon>Teleostei</taxon>
        <taxon>Neoteleostei</taxon>
        <taxon>Acanthomorphata</taxon>
        <taxon>Ovalentaria</taxon>
        <taxon>Atherinomorphae</taxon>
        <taxon>Atheriniformes</taxon>
        <taxon>Atherinopsidae</taxon>
        <taxon>Menidiinae</taxon>
        <taxon>Menidia</taxon>
    </lineage>
</organism>
<dbReference type="GO" id="GO:0005549">
    <property type="term" value="F:odorant binding"/>
    <property type="evidence" value="ECO:0007669"/>
    <property type="project" value="TreeGrafter"/>
</dbReference>
<accession>A0A8S4C0Z0</accession>
<feature type="transmembrane region" description="Helical" evidence="5">
    <location>
        <begin position="730"/>
        <end position="750"/>
    </location>
</feature>
<dbReference type="PANTHER" id="PTHR26451:SF866">
    <property type="entry name" value="ODORANT RECEPTOR-RELATED"/>
    <property type="match status" value="1"/>
</dbReference>
<dbReference type="Pfam" id="PF00001">
    <property type="entry name" value="7tm_1"/>
    <property type="match status" value="2"/>
</dbReference>
<feature type="transmembrane region" description="Helical" evidence="5">
    <location>
        <begin position="471"/>
        <end position="494"/>
    </location>
</feature>
<feature type="transmembrane region" description="Helical" evidence="5">
    <location>
        <begin position="525"/>
        <end position="546"/>
    </location>
</feature>
<evidence type="ECO:0000259" key="6">
    <source>
        <dbReference type="PROSITE" id="PS50262"/>
    </source>
</evidence>
<comment type="subcellular location">
    <subcellularLocation>
        <location evidence="1">Membrane</location>
    </subcellularLocation>
</comment>
<evidence type="ECO:0000256" key="3">
    <source>
        <dbReference type="ARBA" id="ARBA00022989"/>
    </source>
</evidence>
<feature type="transmembrane region" description="Helical" evidence="5">
    <location>
        <begin position="995"/>
        <end position="1015"/>
    </location>
</feature>
<feature type="transmembrane region" description="Helical" evidence="5">
    <location>
        <begin position="770"/>
        <end position="795"/>
    </location>
</feature>
<keyword evidence="8" id="KW-1185">Reference proteome</keyword>
<feature type="domain" description="G-protein coupled receptors family 1 profile" evidence="6">
    <location>
        <begin position="976"/>
        <end position="1178"/>
    </location>
</feature>
<feature type="transmembrane region" description="Helical" evidence="5">
    <location>
        <begin position="1027"/>
        <end position="1049"/>
    </location>
</feature>
<dbReference type="CDD" id="cd00637">
    <property type="entry name" value="7tm_classA_rhodopsin-like"/>
    <property type="match status" value="1"/>
</dbReference>
<keyword evidence="3 5" id="KW-1133">Transmembrane helix</keyword>
<dbReference type="InterPro" id="IPR017452">
    <property type="entry name" value="GPCR_Rhodpsn_7TM"/>
</dbReference>
<feature type="transmembrane region" description="Helical" evidence="5">
    <location>
        <begin position="272"/>
        <end position="291"/>
    </location>
</feature>
<feature type="transmembrane region" description="Helical" evidence="5">
    <location>
        <begin position="237"/>
        <end position="260"/>
    </location>
</feature>
<feature type="transmembrane region" description="Helical" evidence="5">
    <location>
        <begin position="88"/>
        <end position="116"/>
    </location>
</feature>
<feature type="domain" description="G-protein coupled receptors family 1 profile" evidence="6">
    <location>
        <begin position="38"/>
        <end position="289"/>
    </location>
</feature>
<dbReference type="SUPFAM" id="SSF81321">
    <property type="entry name" value="Family A G protein-coupled receptor-like"/>
    <property type="match status" value="2"/>
</dbReference>
<sequence length="1210" mass="133370">MSTPTVVNVSGAGQYQGPLEKALFSTLTTLPCCVFLCINGTMLFTLRSKRLFCETCRYVLLFNLLLADTAQMALSQLLYLLAVCGQTLSYPACGALTSLANLTTVISPLTLVLMALERYVAVCWPLRHPAIVTMGNTAQAVLLAWAFSTLNILIRGLLLLEFPFQDLPDLQMRGFCSYMAMLLGPVSDQYDKAFTSFLFASSGLAVVFTYVGVIIAANSASTDKAKACKARNTVLLHLFQLGLSLSSTIYNPLLGALARVLPRLVFMRIQNVLYVCIFIFPRCLSSLIYGIRDKSIRPVLLYNLCCHLKLSHKPAVVFTYVGVIVAAHSASTDKAKACKARNTVLLHLFQLGLSLSSTIYNPLLGAFAKVLPCIFICPRCLSSLIYGIRDQSIRPVLQDNLCCHLKLSLKPADMSNESNFNMTVGFNDRELLRTIIISTLSIVPSCVFLVINGTMLFVLRSKLVFRETCRYILLYNLLLADTLQLAQSQLLFLLSVCRELERLQVRDLCSNIALVSSSLTDSYDKAYTCVLFVSAALAAVSSYIGVIMAARSASTDKALAHRARTTLLLHLVQLGLSLSSTVYLPLVTALSRVSTKTAFLNFTNVGVIVAACLASTDKAKACKARMTVQLHLFQLGLSRSSTIYNPLLGAITKEDSITSQPSLLALMGHVIKMRGRRSHFSLKTIKPSRAACLKLRLESCSKLGTHTSSFTDMSNESNFNMTGGFADQGLLRTIIISTVSTVPSFVFLVINGTMLFVLRSKLVFRDTCRYILLYNLLLADTLQLAQSQLLFLLSVCRELERLQVRDLCSNIALVLGSLADGYDKAYTCVLFVSAALAAVSSYIGVIMAARSASTDKALAHRARTTLLLHLVQLGLSLSSHCSLLCLESPPGRRYCGFRMCSICLSSLVYGLRDQTIRPVLPQNSTAVGLVFLERVMYTTLTTTPCCVFLFINGTMLYTLRSKPVFRETCRYVLLVFMSYPLCGVLYMLANLANEISPLVLVVMSLERCVAVCYPLRHAAIVTIRNTAVAVMLVWAICLLNVLIRVILLLEYPFEELETLQMNTFCNTVAMFLTPLYYDYDRSYTYFLFISAALAISSTYVVVILAARSASSDKASVLKARNTLLMHLLQLGLSISSTLHNPLLYAISRLVVLGVLLRIQNFLYVSLIMLPRCLSALIYGLRDQTIRPALIYNLCCRIKLSGVSLKSKISP</sequence>
<dbReference type="PROSITE" id="PS50262">
    <property type="entry name" value="G_PROTEIN_RECEP_F1_2"/>
    <property type="match status" value="2"/>
</dbReference>
<dbReference type="FunFam" id="1.20.1070.10:FF:000096">
    <property type="entry name" value="Odorant receptor 131-2"/>
    <property type="match status" value="2"/>
</dbReference>